<keyword evidence="2" id="KW-0255">Endonuclease</keyword>
<dbReference type="InterPro" id="IPR029471">
    <property type="entry name" value="HNH_5"/>
</dbReference>
<feature type="domain" description="HNH nuclease" evidence="1">
    <location>
        <begin position="70"/>
        <end position="121"/>
    </location>
</feature>
<dbReference type="SMART" id="SM00507">
    <property type="entry name" value="HNHc"/>
    <property type="match status" value="1"/>
</dbReference>
<dbReference type="Proteomes" id="UP000885771">
    <property type="component" value="Unassembled WGS sequence"/>
</dbReference>
<keyword evidence="2" id="KW-0378">Hydrolase</keyword>
<dbReference type="CDD" id="cd00085">
    <property type="entry name" value="HNHc"/>
    <property type="match status" value="1"/>
</dbReference>
<dbReference type="Pfam" id="PF14279">
    <property type="entry name" value="HNH_5"/>
    <property type="match status" value="1"/>
</dbReference>
<dbReference type="PANTHER" id="PTHR33877:SF2">
    <property type="entry name" value="OS07G0170200 PROTEIN"/>
    <property type="match status" value="1"/>
</dbReference>
<evidence type="ECO:0000259" key="1">
    <source>
        <dbReference type="SMART" id="SM00507"/>
    </source>
</evidence>
<dbReference type="InterPro" id="IPR052892">
    <property type="entry name" value="NA-targeting_endonuclease"/>
</dbReference>
<dbReference type="InterPro" id="IPR003615">
    <property type="entry name" value="HNH_nuc"/>
</dbReference>
<protein>
    <submittedName>
        <fullName evidence="2">HNH endonuclease</fullName>
    </submittedName>
</protein>
<gene>
    <name evidence="2" type="ORF">ENJ15_01365</name>
</gene>
<keyword evidence="2" id="KW-0540">Nuclease</keyword>
<sequence length="167" mass="19674">MKQSVLVLNQNYVPISICSARKAVILLLLNKAQMIERYEDAIHSARQAMPYPSVIRLNRYIRRPYQTVSLNRKNIVKRDRNRCQYCGKNHQPMTIDHIIPRSQGGRDTWENLVCACFRCNHKKGDRTPEQAGMKLLRKPTRPTHLFYLQYLANGHPHPTWQDYLFLN</sequence>
<proteinExistence type="predicted"/>
<comment type="caution">
    <text evidence="2">The sequence shown here is derived from an EMBL/GenBank/DDBJ whole genome shotgun (WGS) entry which is preliminary data.</text>
</comment>
<dbReference type="EMBL" id="DRLI01000051">
    <property type="protein sequence ID" value="HHM01632.1"/>
    <property type="molecule type" value="Genomic_DNA"/>
</dbReference>
<evidence type="ECO:0000313" key="2">
    <source>
        <dbReference type="EMBL" id="HHM01632.1"/>
    </source>
</evidence>
<dbReference type="GO" id="GO:0004519">
    <property type="term" value="F:endonuclease activity"/>
    <property type="evidence" value="ECO:0007669"/>
    <property type="project" value="UniProtKB-KW"/>
</dbReference>
<name>A0A7V5RN88_CALAY</name>
<dbReference type="Gene3D" id="1.10.30.50">
    <property type="match status" value="1"/>
</dbReference>
<organism evidence="2">
    <name type="scientific">Caldithrix abyssi</name>
    <dbReference type="NCBI Taxonomy" id="187145"/>
    <lineage>
        <taxon>Bacteria</taxon>
        <taxon>Pseudomonadati</taxon>
        <taxon>Calditrichota</taxon>
        <taxon>Calditrichia</taxon>
        <taxon>Calditrichales</taxon>
        <taxon>Calditrichaceae</taxon>
        <taxon>Caldithrix</taxon>
    </lineage>
</organism>
<reference evidence="2" key="1">
    <citation type="journal article" date="2020" name="mSystems">
        <title>Genome- and Community-Level Interaction Insights into Carbon Utilization and Element Cycling Functions of Hydrothermarchaeota in Hydrothermal Sediment.</title>
        <authorList>
            <person name="Zhou Z."/>
            <person name="Liu Y."/>
            <person name="Xu W."/>
            <person name="Pan J."/>
            <person name="Luo Z.H."/>
            <person name="Li M."/>
        </authorList>
    </citation>
    <scope>NUCLEOTIDE SEQUENCE [LARGE SCALE GENOMIC DNA]</scope>
    <source>
        <strain evidence="2">HyVt-460</strain>
    </source>
</reference>
<accession>A0A7V5RN88</accession>
<dbReference type="PANTHER" id="PTHR33877">
    <property type="entry name" value="SLL1193 PROTEIN"/>
    <property type="match status" value="1"/>
</dbReference>
<dbReference type="AlphaFoldDB" id="A0A7V5RN88"/>